<dbReference type="AlphaFoldDB" id="A0A3L6ZV50"/>
<dbReference type="InterPro" id="IPR005560">
    <property type="entry name" value="Csp_YhjQ"/>
</dbReference>
<dbReference type="EMBL" id="RCUV01000007">
    <property type="protein sequence ID" value="RLP71767.1"/>
    <property type="molecule type" value="Genomic_DNA"/>
</dbReference>
<dbReference type="PANTHER" id="PTHR37310:SF1">
    <property type="entry name" value="CYTOPLASMIC PROTEIN"/>
    <property type="match status" value="1"/>
</dbReference>
<proteinExistence type="predicted"/>
<reference evidence="1 2" key="1">
    <citation type="submission" date="2018-10" db="EMBL/GenBank/DDBJ databases">
        <authorList>
            <person name="Li J."/>
        </authorList>
    </citation>
    <scope>NUCLEOTIDE SEQUENCE [LARGE SCALE GENOMIC DNA]</scope>
    <source>
        <strain evidence="1 2">CCTCC AB209002</strain>
    </source>
</reference>
<comment type="caution">
    <text evidence="1">The sequence shown here is derived from an EMBL/GenBank/DDBJ whole genome shotgun (WGS) entry which is preliminary data.</text>
</comment>
<dbReference type="Proteomes" id="UP000270299">
    <property type="component" value="Unassembled WGS sequence"/>
</dbReference>
<sequence>MSYATSMLRADPRSSELGDPSALADCIEACLECSQACTSCAESCLSEPEVAALSDCIRLALDCADVSSAAAKVLSRHSRYDGNLRRALLAATRAASSLAAEACEADAEGYAHCRVCAEACRRCEAACVRLLESL</sequence>
<organism evidence="1 2">
    <name type="scientific">Mycetocola manganoxydans</name>
    <dbReference type="NCBI Taxonomy" id="699879"/>
    <lineage>
        <taxon>Bacteria</taxon>
        <taxon>Bacillati</taxon>
        <taxon>Actinomycetota</taxon>
        <taxon>Actinomycetes</taxon>
        <taxon>Micrococcales</taxon>
        <taxon>Microbacteriaceae</taxon>
        <taxon>Mycetocola</taxon>
    </lineage>
</organism>
<dbReference type="OrthoDB" id="5396211at2"/>
<evidence type="ECO:0000313" key="1">
    <source>
        <dbReference type="EMBL" id="RLP71767.1"/>
    </source>
</evidence>
<dbReference type="RefSeq" id="WP_121672785.1">
    <property type="nucleotide sequence ID" value="NZ_BMXM01000001.1"/>
</dbReference>
<dbReference type="Gene3D" id="1.20.1270.360">
    <property type="match status" value="1"/>
</dbReference>
<name>A0A3L6ZV50_9MICO</name>
<dbReference type="Pfam" id="PF03860">
    <property type="entry name" value="Csp"/>
    <property type="match status" value="1"/>
</dbReference>
<keyword evidence="2" id="KW-1185">Reference proteome</keyword>
<dbReference type="PANTHER" id="PTHR37310">
    <property type="entry name" value="CYTOPLASMIC PROTEIN-RELATED"/>
    <property type="match status" value="1"/>
</dbReference>
<protein>
    <submittedName>
        <fullName evidence="1">Four-helix bundle copper-binding protein</fullName>
    </submittedName>
</protein>
<gene>
    <name evidence="1" type="ORF">D9V29_07935</name>
</gene>
<evidence type="ECO:0000313" key="2">
    <source>
        <dbReference type="Proteomes" id="UP000270299"/>
    </source>
</evidence>
<accession>A0A3L6ZV50</accession>